<dbReference type="InterPro" id="IPR029058">
    <property type="entry name" value="AB_hydrolase_fold"/>
</dbReference>
<accession>A0AAW0BX73</accession>
<dbReference type="SUPFAM" id="SSF53474">
    <property type="entry name" value="alpha/beta-Hydrolases"/>
    <property type="match status" value="1"/>
</dbReference>
<name>A0AAW0BX73_9AGAR</name>
<dbReference type="PANTHER" id="PTHR43798">
    <property type="entry name" value="MONOACYLGLYCEROL LIPASE"/>
    <property type="match status" value="1"/>
</dbReference>
<dbReference type="InterPro" id="IPR000073">
    <property type="entry name" value="AB_hydrolase_1"/>
</dbReference>
<dbReference type="Gene3D" id="3.40.50.1820">
    <property type="entry name" value="alpha/beta hydrolase"/>
    <property type="match status" value="1"/>
</dbReference>
<protein>
    <recommendedName>
        <fullName evidence="1">AB hydrolase-1 domain-containing protein</fullName>
    </recommendedName>
</protein>
<keyword evidence="3" id="KW-1185">Reference proteome</keyword>
<comment type="caution">
    <text evidence="2">The sequence shown here is derived from an EMBL/GenBank/DDBJ whole genome shotgun (WGS) entry which is preliminary data.</text>
</comment>
<sequence length="323" mass="36357">MPFVNVETQTGNVRYHYTISTPASNNASFLQPNLPTILFVHCVFATQMVFHSQFADPHLRRFNLVTFDIREHGGTKGERIPEKYDQSDTADDTLRFMNAISLPPCHICALGSGTTMALELAIRYPERVLTLTLLSQLCLEAPPDVSEGFKEVFLRWMSAHPNAETVNEEFLEEAELGLAQYAFTDLTHVSKLGINNPFHLQRYQPTIMASRRSHTVSELSRLTCPVLLIDGGNGVAYPPDYTERLQKQFEEAGVEVSSYTVPNAPHFLCVDYGDVVNPLIYDLVMSKSNGPLYSALNGISDGCQFTLVLRTATSRMERSWWWL</sequence>
<dbReference type="EMBL" id="JAYKXP010000073">
    <property type="protein sequence ID" value="KAK7030964.1"/>
    <property type="molecule type" value="Genomic_DNA"/>
</dbReference>
<dbReference type="Pfam" id="PF00561">
    <property type="entry name" value="Abhydrolase_1"/>
    <property type="match status" value="1"/>
</dbReference>
<evidence type="ECO:0000313" key="2">
    <source>
        <dbReference type="EMBL" id="KAK7030964.1"/>
    </source>
</evidence>
<feature type="domain" description="AB hydrolase-1" evidence="1">
    <location>
        <begin position="35"/>
        <end position="146"/>
    </location>
</feature>
<proteinExistence type="predicted"/>
<dbReference type="Proteomes" id="UP001383192">
    <property type="component" value="Unassembled WGS sequence"/>
</dbReference>
<reference evidence="2 3" key="1">
    <citation type="submission" date="2024-01" db="EMBL/GenBank/DDBJ databases">
        <title>A draft genome for a cacao thread blight-causing isolate of Paramarasmius palmivorus.</title>
        <authorList>
            <person name="Baruah I.K."/>
            <person name="Bukari Y."/>
            <person name="Amoako-Attah I."/>
            <person name="Meinhardt L.W."/>
            <person name="Bailey B.A."/>
            <person name="Cohen S.P."/>
        </authorList>
    </citation>
    <scope>NUCLEOTIDE SEQUENCE [LARGE SCALE GENOMIC DNA]</scope>
    <source>
        <strain evidence="2 3">GH-12</strain>
    </source>
</reference>
<evidence type="ECO:0000259" key="1">
    <source>
        <dbReference type="Pfam" id="PF00561"/>
    </source>
</evidence>
<gene>
    <name evidence="2" type="ORF">VNI00_013912</name>
</gene>
<evidence type="ECO:0000313" key="3">
    <source>
        <dbReference type="Proteomes" id="UP001383192"/>
    </source>
</evidence>
<dbReference type="AlphaFoldDB" id="A0AAW0BX73"/>
<organism evidence="2 3">
    <name type="scientific">Paramarasmius palmivorus</name>
    <dbReference type="NCBI Taxonomy" id="297713"/>
    <lineage>
        <taxon>Eukaryota</taxon>
        <taxon>Fungi</taxon>
        <taxon>Dikarya</taxon>
        <taxon>Basidiomycota</taxon>
        <taxon>Agaricomycotina</taxon>
        <taxon>Agaricomycetes</taxon>
        <taxon>Agaricomycetidae</taxon>
        <taxon>Agaricales</taxon>
        <taxon>Marasmiineae</taxon>
        <taxon>Marasmiaceae</taxon>
        <taxon>Paramarasmius</taxon>
    </lineage>
</organism>
<dbReference type="PANTHER" id="PTHR43798:SF33">
    <property type="entry name" value="HYDROLASE, PUTATIVE (AFU_ORTHOLOGUE AFUA_2G14860)-RELATED"/>
    <property type="match status" value="1"/>
</dbReference>
<dbReference type="GO" id="GO:0016020">
    <property type="term" value="C:membrane"/>
    <property type="evidence" value="ECO:0007669"/>
    <property type="project" value="TreeGrafter"/>
</dbReference>
<dbReference type="InterPro" id="IPR050266">
    <property type="entry name" value="AB_hydrolase_sf"/>
</dbReference>